<evidence type="ECO:0000256" key="1">
    <source>
        <dbReference type="SAM" id="MobiDB-lite"/>
    </source>
</evidence>
<comment type="caution">
    <text evidence="4">The sequence shown here is derived from an EMBL/GenBank/DDBJ whole genome shotgun (WGS) entry which is preliminary data.</text>
</comment>
<dbReference type="AlphaFoldDB" id="A0A2G8SIX2"/>
<accession>A0A2G8SIX2</accession>
<evidence type="ECO:0000313" key="5">
    <source>
        <dbReference type="Proteomes" id="UP000230002"/>
    </source>
</evidence>
<protein>
    <recommendedName>
        <fullName evidence="3">DUF6533 domain-containing protein</fullName>
    </recommendedName>
</protein>
<keyword evidence="2" id="KW-1133">Transmembrane helix</keyword>
<dbReference type="Proteomes" id="UP000230002">
    <property type="component" value="Unassembled WGS sequence"/>
</dbReference>
<feature type="transmembrane region" description="Helical" evidence="2">
    <location>
        <begin position="56"/>
        <end position="77"/>
    </location>
</feature>
<feature type="transmembrane region" description="Helical" evidence="2">
    <location>
        <begin position="14"/>
        <end position="36"/>
    </location>
</feature>
<feature type="transmembrane region" description="Helical" evidence="2">
    <location>
        <begin position="84"/>
        <end position="108"/>
    </location>
</feature>
<dbReference type="EMBL" id="AYKW01000007">
    <property type="protein sequence ID" value="PIL33714.1"/>
    <property type="molecule type" value="Genomic_DNA"/>
</dbReference>
<name>A0A2G8SIX2_9APHY</name>
<dbReference type="Pfam" id="PF20151">
    <property type="entry name" value="DUF6533"/>
    <property type="match status" value="1"/>
</dbReference>
<keyword evidence="2" id="KW-0812">Transmembrane</keyword>
<evidence type="ECO:0000313" key="4">
    <source>
        <dbReference type="EMBL" id="PIL33714.1"/>
    </source>
</evidence>
<keyword evidence="2" id="KW-0472">Membrane</keyword>
<reference evidence="4 5" key="1">
    <citation type="journal article" date="2015" name="Sci. Rep.">
        <title>Chromosome-level genome map provides insights into diverse defense mechanisms in the medicinal fungus Ganoderma sinense.</title>
        <authorList>
            <person name="Zhu Y."/>
            <person name="Xu J."/>
            <person name="Sun C."/>
            <person name="Zhou S."/>
            <person name="Xu H."/>
            <person name="Nelson D.R."/>
            <person name="Qian J."/>
            <person name="Song J."/>
            <person name="Luo H."/>
            <person name="Xiang L."/>
            <person name="Li Y."/>
            <person name="Xu Z."/>
            <person name="Ji A."/>
            <person name="Wang L."/>
            <person name="Lu S."/>
            <person name="Hayward A."/>
            <person name="Sun W."/>
            <person name="Li X."/>
            <person name="Schwartz D.C."/>
            <person name="Wang Y."/>
            <person name="Chen S."/>
        </authorList>
    </citation>
    <scope>NUCLEOTIDE SEQUENCE [LARGE SCALE GENOMIC DNA]</scope>
    <source>
        <strain evidence="4 5">ZZ0214-1</strain>
    </source>
</reference>
<feature type="domain" description="DUF6533" evidence="3">
    <location>
        <begin position="2"/>
        <end position="30"/>
    </location>
</feature>
<gene>
    <name evidence="4" type="ORF">GSI_04339</name>
</gene>
<sequence>MLPLEGRRIWKRKFTGATVVYLLNRYTALFRRIFFIMEALSWNRSDQRGLTHADDALLVLNYFAFAAFTVIRVYAVWGRDWKPLLVVIPLSLARPVLFMASSVLYVPVQGGPLAGYPLTTLPALRFEMISVATTVTSEGIFLALTWVRTYGIKKDWSRLGVHTPLTTLLLRDGTAYFVTLFPSKVLAIISDLNASPTLFLRVWPYFDEALTVCFLCRFMLDLRGVYFSDDLENELLERTAYLSNLRFSSSAVGNLDASLGGRLHHEGSDEDMSRGFDSLPSSLPYDDYDDD</sequence>
<keyword evidence="5" id="KW-1185">Reference proteome</keyword>
<evidence type="ECO:0000259" key="3">
    <source>
        <dbReference type="Pfam" id="PF20151"/>
    </source>
</evidence>
<evidence type="ECO:0000256" key="2">
    <source>
        <dbReference type="SAM" id="Phobius"/>
    </source>
</evidence>
<dbReference type="OrthoDB" id="2803865at2759"/>
<feature type="transmembrane region" description="Helical" evidence="2">
    <location>
        <begin position="128"/>
        <end position="147"/>
    </location>
</feature>
<proteinExistence type="predicted"/>
<organism evidence="4 5">
    <name type="scientific">Ganoderma sinense ZZ0214-1</name>
    <dbReference type="NCBI Taxonomy" id="1077348"/>
    <lineage>
        <taxon>Eukaryota</taxon>
        <taxon>Fungi</taxon>
        <taxon>Dikarya</taxon>
        <taxon>Basidiomycota</taxon>
        <taxon>Agaricomycotina</taxon>
        <taxon>Agaricomycetes</taxon>
        <taxon>Polyporales</taxon>
        <taxon>Polyporaceae</taxon>
        <taxon>Ganoderma</taxon>
    </lineage>
</organism>
<dbReference type="InterPro" id="IPR045340">
    <property type="entry name" value="DUF6533"/>
</dbReference>
<feature type="region of interest" description="Disordered" evidence="1">
    <location>
        <begin position="266"/>
        <end position="291"/>
    </location>
</feature>